<dbReference type="PROSITE" id="PS00178">
    <property type="entry name" value="AA_TRNA_LIGASE_I"/>
    <property type="match status" value="1"/>
</dbReference>
<feature type="domain" description="Glutamyl/glutaminyl-tRNA synthetase class Ib catalytic" evidence="10">
    <location>
        <begin position="6"/>
        <end position="259"/>
    </location>
</feature>
<evidence type="ECO:0000259" key="10">
    <source>
        <dbReference type="Pfam" id="PF00749"/>
    </source>
</evidence>
<sequence length="300" mass="32965">MTGAGRYAPSPSGDLHVGNLRTAVVAWLLARSTGRRFLLRIEDLDRDRSSTAVAERQIADLLALGLDFDEPRWVQSERLERHAAAITALGPERTYECYCTRREVAEAVRAPHQPPGAYPGTCAELTEQQRQRRRRERPPALRVRAGGAEQTVTDLWHGPVTAVVDDFVLRRNDGTPAYNLAVVVDDAESGVDQVVRGDDLLDSSPRQAWLAGELGWPAPTYGHVPLVLNGEGRRLAKRDGAVTLAELAAHGMGADQVLTRIAISLELATEGEPVTMAELRQRWDPARLPRTPWVLTGGLR</sequence>
<comment type="cofactor">
    <cofactor evidence="7">
        <name>Zn(2+)</name>
        <dbReference type="ChEBI" id="CHEBI:29105"/>
    </cofactor>
    <text evidence="7">Binds 1 zinc ion per subunit.</text>
</comment>
<evidence type="ECO:0000256" key="5">
    <source>
        <dbReference type="ARBA" id="ARBA00022840"/>
    </source>
</evidence>
<feature type="short sequence motif" description="'HIGH' region" evidence="7">
    <location>
        <begin position="9"/>
        <end position="19"/>
    </location>
</feature>
<dbReference type="Pfam" id="PF00749">
    <property type="entry name" value="tRNA-synt_1c"/>
    <property type="match status" value="1"/>
</dbReference>
<dbReference type="PANTHER" id="PTHR43311:SF1">
    <property type="entry name" value="GLUTAMYL-Q TRNA(ASP) SYNTHETASE"/>
    <property type="match status" value="1"/>
</dbReference>
<feature type="binding site" evidence="7">
    <location>
        <position position="42"/>
    </location>
    <ligand>
        <name>L-glutamate</name>
        <dbReference type="ChEBI" id="CHEBI:29985"/>
    </ligand>
</feature>
<accession>A0A9D1KMF2</accession>
<evidence type="ECO:0000256" key="4">
    <source>
        <dbReference type="ARBA" id="ARBA00022833"/>
    </source>
</evidence>
<organism evidence="11 12">
    <name type="scientific">Candidatus Avipropionibacterium avicola</name>
    <dbReference type="NCBI Taxonomy" id="2840701"/>
    <lineage>
        <taxon>Bacteria</taxon>
        <taxon>Bacillati</taxon>
        <taxon>Actinomycetota</taxon>
        <taxon>Actinomycetes</taxon>
        <taxon>Propionibacteriales</taxon>
        <taxon>Propionibacteriaceae</taxon>
        <taxon>Propionibacteriaceae incertae sedis</taxon>
        <taxon>Candidatus Avipropionibacterium</taxon>
    </lineage>
</organism>
<keyword evidence="6 7" id="KW-0030">Aminoacyl-tRNA synthetase</keyword>
<evidence type="ECO:0000256" key="9">
    <source>
        <dbReference type="SAM" id="MobiDB-lite"/>
    </source>
</evidence>
<dbReference type="Gene3D" id="3.40.50.620">
    <property type="entry name" value="HUPs"/>
    <property type="match status" value="1"/>
</dbReference>
<evidence type="ECO:0000256" key="2">
    <source>
        <dbReference type="ARBA" id="ARBA00022723"/>
    </source>
</evidence>
<feature type="binding site" evidence="7">
    <location>
        <position position="122"/>
    </location>
    <ligand>
        <name>Zn(2+)</name>
        <dbReference type="ChEBI" id="CHEBI:29105"/>
    </ligand>
</feature>
<feature type="binding site" evidence="7">
    <location>
        <position position="118"/>
    </location>
    <ligand>
        <name>Zn(2+)</name>
        <dbReference type="ChEBI" id="CHEBI:29105"/>
    </ligand>
</feature>
<dbReference type="NCBIfam" id="TIGR03838">
    <property type="entry name" value="queuosine_YadB"/>
    <property type="match status" value="1"/>
</dbReference>
<feature type="binding site" evidence="7">
    <location>
        <position position="178"/>
    </location>
    <ligand>
        <name>L-glutamate</name>
        <dbReference type="ChEBI" id="CHEBI:29985"/>
    </ligand>
</feature>
<keyword evidence="2 7" id="KW-0479">Metal-binding</keyword>
<dbReference type="InterPro" id="IPR049940">
    <property type="entry name" value="GluQ/Sye"/>
</dbReference>
<evidence type="ECO:0000313" key="11">
    <source>
        <dbReference type="EMBL" id="HIT75615.1"/>
    </source>
</evidence>
<comment type="similarity">
    <text evidence="7">Belongs to the class-I aminoacyl-tRNA synthetase family. GluQ subfamily.</text>
</comment>
<dbReference type="GO" id="GO:0004818">
    <property type="term" value="F:glutamate-tRNA ligase activity"/>
    <property type="evidence" value="ECO:0007669"/>
    <property type="project" value="TreeGrafter"/>
</dbReference>
<dbReference type="InterPro" id="IPR001412">
    <property type="entry name" value="aa-tRNA-synth_I_CS"/>
</dbReference>
<feature type="region of interest" description="Disordered" evidence="9">
    <location>
        <begin position="111"/>
        <end position="139"/>
    </location>
</feature>
<evidence type="ECO:0000313" key="12">
    <source>
        <dbReference type="Proteomes" id="UP000886842"/>
    </source>
</evidence>
<evidence type="ECO:0000256" key="7">
    <source>
        <dbReference type="HAMAP-Rule" id="MF_01428"/>
    </source>
</evidence>
<feature type="binding site" evidence="7">
    <location>
        <position position="237"/>
    </location>
    <ligand>
        <name>ATP</name>
        <dbReference type="ChEBI" id="CHEBI:30616"/>
    </ligand>
</feature>
<evidence type="ECO:0000256" key="3">
    <source>
        <dbReference type="ARBA" id="ARBA00022741"/>
    </source>
</evidence>
<dbReference type="NCBIfam" id="NF004315">
    <property type="entry name" value="PRK05710.1-4"/>
    <property type="match status" value="1"/>
</dbReference>
<dbReference type="GO" id="GO:0005829">
    <property type="term" value="C:cytosol"/>
    <property type="evidence" value="ECO:0007669"/>
    <property type="project" value="TreeGrafter"/>
</dbReference>
<dbReference type="GO" id="GO:0006424">
    <property type="term" value="P:glutamyl-tRNA aminoacylation"/>
    <property type="evidence" value="ECO:0007669"/>
    <property type="project" value="InterPro"/>
</dbReference>
<dbReference type="SUPFAM" id="SSF52374">
    <property type="entry name" value="Nucleotidylyl transferase"/>
    <property type="match status" value="1"/>
</dbReference>
<feature type="binding site" evidence="7">
    <location>
        <position position="196"/>
    </location>
    <ligand>
        <name>L-glutamate</name>
        <dbReference type="ChEBI" id="CHEBI:29985"/>
    </ligand>
</feature>
<keyword evidence="8" id="KW-0648">Protein biosynthesis</keyword>
<protein>
    <recommendedName>
        <fullName evidence="7">Glutamyl-Q tRNA(Asp) synthetase</fullName>
        <shortName evidence="7">Glu-Q-RSs</shortName>
        <ecNumber evidence="7">6.1.1.-</ecNumber>
    </recommendedName>
</protein>
<proteinExistence type="inferred from homology"/>
<dbReference type="GO" id="GO:0006400">
    <property type="term" value="P:tRNA modification"/>
    <property type="evidence" value="ECO:0007669"/>
    <property type="project" value="InterPro"/>
</dbReference>
<keyword evidence="1 7" id="KW-0436">Ligase</keyword>
<dbReference type="EMBL" id="DVLP01000253">
    <property type="protein sequence ID" value="HIT75615.1"/>
    <property type="molecule type" value="Genomic_DNA"/>
</dbReference>
<reference evidence="11" key="2">
    <citation type="journal article" date="2021" name="PeerJ">
        <title>Extensive microbial diversity within the chicken gut microbiome revealed by metagenomics and culture.</title>
        <authorList>
            <person name="Gilroy R."/>
            <person name="Ravi A."/>
            <person name="Getino M."/>
            <person name="Pursley I."/>
            <person name="Horton D.L."/>
            <person name="Alikhan N.F."/>
            <person name="Baker D."/>
            <person name="Gharbi K."/>
            <person name="Hall N."/>
            <person name="Watson M."/>
            <person name="Adriaenssens E.M."/>
            <person name="Foster-Nyarko E."/>
            <person name="Jarju S."/>
            <person name="Secka A."/>
            <person name="Antonio M."/>
            <person name="Oren A."/>
            <person name="Chaudhuri R.R."/>
            <person name="La Ragione R."/>
            <person name="Hildebrand F."/>
            <person name="Pallen M.J."/>
        </authorList>
    </citation>
    <scope>NUCLEOTIDE SEQUENCE</scope>
    <source>
        <strain evidence="11">ChiGjej1B1-24693</strain>
    </source>
</reference>
<dbReference type="AlphaFoldDB" id="A0A9D1KMF2"/>
<evidence type="ECO:0000256" key="6">
    <source>
        <dbReference type="ARBA" id="ARBA00023146"/>
    </source>
</evidence>
<comment type="function">
    <text evidence="7">Catalyzes the tRNA-independent activation of glutamate in presence of ATP and the subsequent transfer of glutamate onto a tRNA(Asp). Glutamate is transferred on the 2-amino-5-(4,5-dihydroxy-2-cyclopenten-1-yl) moiety of the queuosine in the wobble position of the QUC anticodon.</text>
</comment>
<feature type="binding site" evidence="7">
    <location>
        <position position="99"/>
    </location>
    <ligand>
        <name>Zn(2+)</name>
        <dbReference type="ChEBI" id="CHEBI:29105"/>
    </ligand>
</feature>
<comment type="caution">
    <text evidence="11">The sequence shown here is derived from an EMBL/GenBank/DDBJ whole genome shotgun (WGS) entry which is preliminary data.</text>
</comment>
<dbReference type="InterPro" id="IPR014729">
    <property type="entry name" value="Rossmann-like_a/b/a_fold"/>
</dbReference>
<dbReference type="InterPro" id="IPR020058">
    <property type="entry name" value="Glu/Gln-tRNA-synth_Ib_cat-dom"/>
</dbReference>
<feature type="binding site" evidence="7">
    <location>
        <begin position="6"/>
        <end position="10"/>
    </location>
    <ligand>
        <name>L-glutamate</name>
        <dbReference type="ChEBI" id="CHEBI:29985"/>
    </ligand>
</feature>
<dbReference type="GO" id="GO:0008270">
    <property type="term" value="F:zinc ion binding"/>
    <property type="evidence" value="ECO:0007669"/>
    <property type="project" value="UniProtKB-UniRule"/>
</dbReference>
<dbReference type="InterPro" id="IPR022380">
    <property type="entry name" value="Glu-Q_tRNA(Asp)_Synthase"/>
</dbReference>
<dbReference type="InterPro" id="IPR000924">
    <property type="entry name" value="Glu/Gln-tRNA-synth"/>
</dbReference>
<reference evidence="11" key="1">
    <citation type="submission" date="2020-10" db="EMBL/GenBank/DDBJ databases">
        <authorList>
            <person name="Gilroy R."/>
        </authorList>
    </citation>
    <scope>NUCLEOTIDE SEQUENCE</scope>
    <source>
        <strain evidence="11">ChiGjej1B1-24693</strain>
    </source>
</reference>
<name>A0A9D1KMF2_9ACTN</name>
<keyword evidence="3 7" id="KW-0547">Nucleotide-binding</keyword>
<feature type="short sequence motif" description="'KMSKS' region" evidence="7">
    <location>
        <begin position="234"/>
        <end position="238"/>
    </location>
</feature>
<keyword evidence="4 7" id="KW-0862">Zinc</keyword>
<dbReference type="PANTHER" id="PTHR43311">
    <property type="entry name" value="GLUTAMATE--TRNA LIGASE"/>
    <property type="match status" value="1"/>
</dbReference>
<dbReference type="EC" id="6.1.1.-" evidence="7"/>
<evidence type="ECO:0000256" key="1">
    <source>
        <dbReference type="ARBA" id="ARBA00022598"/>
    </source>
</evidence>
<dbReference type="PRINTS" id="PR00987">
    <property type="entry name" value="TRNASYNTHGLU"/>
</dbReference>
<keyword evidence="5 7" id="KW-0067">ATP-binding</keyword>
<evidence type="ECO:0000256" key="8">
    <source>
        <dbReference type="RuleBase" id="RU363037"/>
    </source>
</evidence>
<feature type="binding site" evidence="7">
    <location>
        <position position="97"/>
    </location>
    <ligand>
        <name>Zn(2+)</name>
        <dbReference type="ChEBI" id="CHEBI:29105"/>
    </ligand>
</feature>
<dbReference type="GO" id="GO:0005524">
    <property type="term" value="F:ATP binding"/>
    <property type="evidence" value="ECO:0007669"/>
    <property type="project" value="UniProtKB-KW"/>
</dbReference>
<gene>
    <name evidence="11" type="primary">gluQRS</name>
    <name evidence="7" type="synonym">gluQ</name>
    <name evidence="11" type="ORF">IAA98_08525</name>
</gene>
<dbReference type="Proteomes" id="UP000886842">
    <property type="component" value="Unassembled WGS sequence"/>
</dbReference>
<dbReference type="HAMAP" id="MF_01428">
    <property type="entry name" value="Glu_Q_tRNA_synth"/>
    <property type="match status" value="1"/>
</dbReference>